<feature type="transmembrane region" description="Helical" evidence="8">
    <location>
        <begin position="94"/>
        <end position="118"/>
    </location>
</feature>
<organism evidence="10 11">
    <name type="scientific">Quillaja saponaria</name>
    <name type="common">Soap bark tree</name>
    <dbReference type="NCBI Taxonomy" id="32244"/>
    <lineage>
        <taxon>Eukaryota</taxon>
        <taxon>Viridiplantae</taxon>
        <taxon>Streptophyta</taxon>
        <taxon>Embryophyta</taxon>
        <taxon>Tracheophyta</taxon>
        <taxon>Spermatophyta</taxon>
        <taxon>Magnoliopsida</taxon>
        <taxon>eudicotyledons</taxon>
        <taxon>Gunneridae</taxon>
        <taxon>Pentapetalae</taxon>
        <taxon>rosids</taxon>
        <taxon>fabids</taxon>
        <taxon>Fabales</taxon>
        <taxon>Quillajaceae</taxon>
        <taxon>Quillaja</taxon>
    </lineage>
</organism>
<dbReference type="AlphaFoldDB" id="A0AAD7PY24"/>
<feature type="domain" description="Casparian strip membrane protein" evidence="9">
    <location>
        <begin position="10"/>
        <end position="124"/>
    </location>
</feature>
<feature type="transmembrane region" description="Helical" evidence="8">
    <location>
        <begin position="138"/>
        <end position="162"/>
    </location>
</feature>
<evidence type="ECO:0000256" key="7">
    <source>
        <dbReference type="ARBA" id="ARBA00023136"/>
    </source>
</evidence>
<reference evidence="10" key="1">
    <citation type="journal article" date="2023" name="Science">
        <title>Elucidation of the pathway for biosynthesis of saponin adjuvants from the soapbark tree.</title>
        <authorList>
            <person name="Reed J."/>
            <person name="Orme A."/>
            <person name="El-Demerdash A."/>
            <person name="Owen C."/>
            <person name="Martin L.B.B."/>
            <person name="Misra R.C."/>
            <person name="Kikuchi S."/>
            <person name="Rejzek M."/>
            <person name="Martin A.C."/>
            <person name="Harkess A."/>
            <person name="Leebens-Mack J."/>
            <person name="Louveau T."/>
            <person name="Stephenson M.J."/>
            <person name="Osbourn A."/>
        </authorList>
    </citation>
    <scope>NUCLEOTIDE SEQUENCE</scope>
    <source>
        <strain evidence="10">S10</strain>
    </source>
</reference>
<keyword evidence="7 8" id="KW-0472">Membrane</keyword>
<dbReference type="KEGG" id="qsa:O6P43_009339"/>
<proteinExistence type="inferred from homology"/>
<dbReference type="Proteomes" id="UP001163823">
    <property type="component" value="Chromosome 4"/>
</dbReference>
<accession>A0AAD7PY24</accession>
<evidence type="ECO:0000259" key="9">
    <source>
        <dbReference type="Pfam" id="PF04535"/>
    </source>
</evidence>
<protein>
    <recommendedName>
        <fullName evidence="8">CASP-like protein</fullName>
    </recommendedName>
</protein>
<evidence type="ECO:0000256" key="3">
    <source>
        <dbReference type="ARBA" id="ARBA00011489"/>
    </source>
</evidence>
<comment type="similarity">
    <text evidence="2 8">Belongs to the Casparian strip membrane proteins (CASP) family.</text>
</comment>
<sequence length="198" mass="21671">MEANQATSKGSRTVVLVLRLLTFVFLLTALIILATNTATVETTDDYDKIKFQDFIAFRYMIATIVIGFAYNLLQTTISIYNIVTGNRLLSGDAGYLFDFYGDKVVSYLLATGAAAGLGVAKELHPFFTDQLELPLNKFFAMACASGSLLLLGFITTAISSVFSSYALPKKAPPSPCLELQPETGSRDYVAEFHKQLLH</sequence>
<feature type="transmembrane region" description="Helical" evidence="8">
    <location>
        <begin position="54"/>
        <end position="73"/>
    </location>
</feature>
<feature type="transmembrane region" description="Helical" evidence="8">
    <location>
        <begin position="12"/>
        <end position="34"/>
    </location>
</feature>
<gene>
    <name evidence="10" type="ORF">O6P43_009339</name>
</gene>
<dbReference type="PANTHER" id="PTHR33573">
    <property type="entry name" value="CASP-LIKE PROTEIN 4A4"/>
    <property type="match status" value="1"/>
</dbReference>
<dbReference type="EMBL" id="JARAOO010000004">
    <property type="protein sequence ID" value="KAJ7971283.1"/>
    <property type="molecule type" value="Genomic_DNA"/>
</dbReference>
<dbReference type="PANTHER" id="PTHR33573:SF40">
    <property type="entry name" value="CASP-LIKE PROTEIN 4D2"/>
    <property type="match status" value="1"/>
</dbReference>
<evidence type="ECO:0000256" key="8">
    <source>
        <dbReference type="RuleBase" id="RU361233"/>
    </source>
</evidence>
<keyword evidence="4 8" id="KW-1003">Cell membrane</keyword>
<dbReference type="GO" id="GO:0005886">
    <property type="term" value="C:plasma membrane"/>
    <property type="evidence" value="ECO:0007669"/>
    <property type="project" value="UniProtKB-SubCell"/>
</dbReference>
<comment type="subunit">
    <text evidence="3 8">Homodimer and heterodimers.</text>
</comment>
<dbReference type="InterPro" id="IPR006702">
    <property type="entry name" value="CASP_dom"/>
</dbReference>
<evidence type="ECO:0000256" key="1">
    <source>
        <dbReference type="ARBA" id="ARBA00004651"/>
    </source>
</evidence>
<keyword evidence="6 8" id="KW-1133">Transmembrane helix</keyword>
<evidence type="ECO:0000256" key="2">
    <source>
        <dbReference type="ARBA" id="ARBA00007651"/>
    </source>
</evidence>
<keyword evidence="5 8" id="KW-0812">Transmembrane</keyword>
<dbReference type="Pfam" id="PF04535">
    <property type="entry name" value="CASP_dom"/>
    <property type="match status" value="1"/>
</dbReference>
<evidence type="ECO:0000313" key="10">
    <source>
        <dbReference type="EMBL" id="KAJ7971283.1"/>
    </source>
</evidence>
<name>A0AAD7PY24_QUISA</name>
<evidence type="ECO:0000256" key="6">
    <source>
        <dbReference type="ARBA" id="ARBA00022989"/>
    </source>
</evidence>
<evidence type="ECO:0000256" key="4">
    <source>
        <dbReference type="ARBA" id="ARBA00022475"/>
    </source>
</evidence>
<comment type="caution">
    <text evidence="10">The sequence shown here is derived from an EMBL/GenBank/DDBJ whole genome shotgun (WGS) entry which is preliminary data.</text>
</comment>
<evidence type="ECO:0000256" key="5">
    <source>
        <dbReference type="ARBA" id="ARBA00022692"/>
    </source>
</evidence>
<keyword evidence="11" id="KW-1185">Reference proteome</keyword>
<comment type="subcellular location">
    <subcellularLocation>
        <location evidence="1 8">Cell membrane</location>
        <topology evidence="1 8">Multi-pass membrane protein</topology>
    </subcellularLocation>
</comment>
<evidence type="ECO:0000313" key="11">
    <source>
        <dbReference type="Proteomes" id="UP001163823"/>
    </source>
</evidence>